<dbReference type="AlphaFoldDB" id="A0A814UNV2"/>
<dbReference type="Proteomes" id="UP000663868">
    <property type="component" value="Unassembled WGS sequence"/>
</dbReference>
<protein>
    <recommendedName>
        <fullName evidence="5">Arginine deiminase</fullName>
    </recommendedName>
</protein>
<dbReference type="Gene3D" id="3.75.10.10">
    <property type="entry name" value="L-arginine/glycine Amidinotransferase, Chain A"/>
    <property type="match status" value="1"/>
</dbReference>
<evidence type="ECO:0000313" key="3">
    <source>
        <dbReference type="EMBL" id="CAF3896896.1"/>
    </source>
</evidence>
<evidence type="ECO:0000313" key="4">
    <source>
        <dbReference type="Proteomes" id="UP000663860"/>
    </source>
</evidence>
<dbReference type="EMBL" id="CAJNOE010000366">
    <property type="protein sequence ID" value="CAF1176519.1"/>
    <property type="molecule type" value="Genomic_DNA"/>
</dbReference>
<name>A0A814UNV2_9BILA</name>
<evidence type="ECO:0000256" key="1">
    <source>
        <dbReference type="ARBA" id="ARBA00022801"/>
    </source>
</evidence>
<dbReference type="Gene3D" id="1.10.3930.10">
    <property type="entry name" value="Arginine deiminase"/>
    <property type="match status" value="1"/>
</dbReference>
<dbReference type="GO" id="GO:0019546">
    <property type="term" value="P:L-arginine deiminase pathway"/>
    <property type="evidence" value="ECO:0007669"/>
    <property type="project" value="TreeGrafter"/>
</dbReference>
<dbReference type="PANTHER" id="PTHR47271">
    <property type="entry name" value="ARGININE DEIMINASE"/>
    <property type="match status" value="1"/>
</dbReference>
<accession>A0A814UNV2</accession>
<dbReference type="EMBL" id="CAJOBB010001736">
    <property type="protein sequence ID" value="CAF3896896.1"/>
    <property type="molecule type" value="Genomic_DNA"/>
</dbReference>
<gene>
    <name evidence="2" type="ORF">IZO911_LOCUS27205</name>
    <name evidence="3" type="ORF">KXQ929_LOCUS22597</name>
</gene>
<organism evidence="2 4">
    <name type="scientific">Adineta steineri</name>
    <dbReference type="NCBI Taxonomy" id="433720"/>
    <lineage>
        <taxon>Eukaryota</taxon>
        <taxon>Metazoa</taxon>
        <taxon>Spiralia</taxon>
        <taxon>Gnathifera</taxon>
        <taxon>Rotifera</taxon>
        <taxon>Eurotatoria</taxon>
        <taxon>Bdelloidea</taxon>
        <taxon>Adinetida</taxon>
        <taxon>Adinetidae</taxon>
        <taxon>Adineta</taxon>
    </lineage>
</organism>
<dbReference type="GO" id="GO:0016990">
    <property type="term" value="F:arginine deiminase activity"/>
    <property type="evidence" value="ECO:0007669"/>
    <property type="project" value="InterPro"/>
</dbReference>
<dbReference type="Pfam" id="PF02274">
    <property type="entry name" value="ADI"/>
    <property type="match status" value="1"/>
</dbReference>
<comment type="caution">
    <text evidence="2">The sequence shown here is derived from an EMBL/GenBank/DDBJ whole genome shotgun (WGS) entry which is preliminary data.</text>
</comment>
<sequence>MNISTSKIKDILDEFGVGVHSECGKLDIVLMHRPGKELLRLTKENHHLLLYDALPNIIQTHQSHDIFSQYLRDHGIHVLYLEDLLRQTLISSDQARSQLIHGILTNSHFSHNNQQQQCSLALQQWLLHRTPEQLTEDIIVGVACSQDELGTSDYAQILLTTNNSTNEYLIPPLPNLLFMRDGFSIIDNHVFIWQMSKPARQNEPLLLHIIFQYHPHLSNCGLEIIEWQKNIDENDKEIPTIEGGDVAYLGDGILLIGCSERTNRTGIEALTRTGLFHQVIVIMIPPERCYMHLDTILSSVGKHAFTLHGLLAETMQIYTVENQYSHQNTCLKPKWISHGYNVRQTLRKLLNNPDLIFYDAKDEQTSIDEQRQCRHNVVVIDDCHVVTYAGSDAEKGIVTHMTHNNMCRVGLIPFEGLSEGGGGVHCMTNAVRRRPK</sequence>
<proteinExistence type="predicted"/>
<reference evidence="2" key="1">
    <citation type="submission" date="2021-02" db="EMBL/GenBank/DDBJ databases">
        <authorList>
            <person name="Nowell W R."/>
        </authorList>
    </citation>
    <scope>NUCLEOTIDE SEQUENCE</scope>
</reference>
<evidence type="ECO:0008006" key="5">
    <source>
        <dbReference type="Google" id="ProtNLM"/>
    </source>
</evidence>
<evidence type="ECO:0000313" key="2">
    <source>
        <dbReference type="EMBL" id="CAF1176519.1"/>
    </source>
</evidence>
<dbReference type="PRINTS" id="PR01466">
    <property type="entry name" value="ARGDEIMINASE"/>
</dbReference>
<dbReference type="PANTHER" id="PTHR47271:SF2">
    <property type="entry name" value="ARGININE DEIMINASE"/>
    <property type="match status" value="1"/>
</dbReference>
<dbReference type="Proteomes" id="UP000663860">
    <property type="component" value="Unassembled WGS sequence"/>
</dbReference>
<keyword evidence="1" id="KW-0378">Hydrolase</keyword>
<dbReference type="InterPro" id="IPR003876">
    <property type="entry name" value="Arg_deiminase"/>
</dbReference>
<dbReference type="PIRSF" id="PIRSF006356">
    <property type="entry name" value="Arg_deiminase"/>
    <property type="match status" value="1"/>
</dbReference>
<dbReference type="SUPFAM" id="SSF55909">
    <property type="entry name" value="Pentein"/>
    <property type="match status" value="1"/>
</dbReference>